<name>A0A177UZC4_9BASI</name>
<evidence type="ECO:0000313" key="1">
    <source>
        <dbReference type="EMBL" id="KAE8264013.1"/>
    </source>
</evidence>
<reference evidence="1" key="2">
    <citation type="journal article" date="2019" name="IMA Fungus">
        <title>Genome sequencing and comparison of five Tilletia species to identify candidate genes for the detection of regulated species infecting wheat.</title>
        <authorList>
            <person name="Nguyen H.D.T."/>
            <person name="Sultana T."/>
            <person name="Kesanakurti P."/>
            <person name="Hambleton S."/>
        </authorList>
    </citation>
    <scope>NUCLEOTIDE SEQUENCE</scope>
    <source>
        <strain evidence="1">DAOMC 238032</strain>
    </source>
</reference>
<evidence type="ECO:0008006" key="3">
    <source>
        <dbReference type="Google" id="ProtNLM"/>
    </source>
</evidence>
<dbReference type="GO" id="GO:0016853">
    <property type="term" value="F:isomerase activity"/>
    <property type="evidence" value="ECO:0007669"/>
    <property type="project" value="TreeGrafter"/>
</dbReference>
<accession>A0A177UZC4</accession>
<dbReference type="EMBL" id="LWDD02000097">
    <property type="protein sequence ID" value="KAE8264013.1"/>
    <property type="molecule type" value="Genomic_DNA"/>
</dbReference>
<proteinExistence type="predicted"/>
<dbReference type="AlphaFoldDB" id="A0A177UZC4"/>
<dbReference type="SUPFAM" id="SSF54506">
    <property type="entry name" value="Diaminopimelate epimerase-like"/>
    <property type="match status" value="1"/>
</dbReference>
<evidence type="ECO:0000313" key="2">
    <source>
        <dbReference type="Proteomes" id="UP000077671"/>
    </source>
</evidence>
<organism evidence="1 2">
    <name type="scientific">Tilletia caries</name>
    <name type="common">wheat bunt fungus</name>
    <dbReference type="NCBI Taxonomy" id="13290"/>
    <lineage>
        <taxon>Eukaryota</taxon>
        <taxon>Fungi</taxon>
        <taxon>Dikarya</taxon>
        <taxon>Basidiomycota</taxon>
        <taxon>Ustilaginomycotina</taxon>
        <taxon>Exobasidiomycetes</taxon>
        <taxon>Tilletiales</taxon>
        <taxon>Tilletiaceae</taxon>
        <taxon>Tilletia</taxon>
    </lineage>
</organism>
<dbReference type="InterPro" id="IPR003719">
    <property type="entry name" value="Phenazine_PhzF-like"/>
</dbReference>
<dbReference type="PANTHER" id="PTHR13774:SF32">
    <property type="entry name" value="ANTISENSE-ENHANCING SEQUENCE 1"/>
    <property type="match status" value="1"/>
</dbReference>
<reference evidence="1" key="1">
    <citation type="submission" date="2016-04" db="EMBL/GenBank/DDBJ databases">
        <authorList>
            <person name="Nguyen H.D."/>
            <person name="Kesanakurti P."/>
            <person name="Cullis J."/>
            <person name="Levesque C.A."/>
            <person name="Hambleton S."/>
        </authorList>
    </citation>
    <scope>NUCLEOTIDE SEQUENCE</scope>
    <source>
        <strain evidence="1">DAOMC 238032</strain>
    </source>
</reference>
<comment type="caution">
    <text evidence="1">The sequence shown here is derived from an EMBL/GenBank/DDBJ whole genome shotgun (WGS) entry which is preliminary data.</text>
</comment>
<dbReference type="NCBIfam" id="TIGR00654">
    <property type="entry name" value="PhzF_family"/>
    <property type="match status" value="1"/>
</dbReference>
<dbReference type="GO" id="GO:0005737">
    <property type="term" value="C:cytoplasm"/>
    <property type="evidence" value="ECO:0007669"/>
    <property type="project" value="TreeGrafter"/>
</dbReference>
<sequence>MTAASRQRDYAVYDVFTAVGLKGNPVAVVVDSSGLLDDEEAKLNFARWTNLSETVFLYPPTHPEADYKVEIFTPLYRLPFTGHPTLGSAYAWLAAGGTPKREGFVTQECDIGLVQIKSTPATESGSKDFRLAFAAPPFIKEGEVDPALPDRICSTLKLDPKTDVLGARVIDNGPGWIGVHVKDASIVLNQVPPAAGIDFGNLGGALVGIVGEYKYSEPAAAREQRPMFELRAFVSGTSHFEDPVTGSLNAGVAQWLISAGKAPAEGYLASQGFHRSRQGLVYIQTDEQALATQAESGTIWVGGDAVRVVEGRCGSEQGVHGATFAANIIVRSVLGAEG</sequence>
<dbReference type="PIRSF" id="PIRSF016184">
    <property type="entry name" value="PhzC_PhzF"/>
    <property type="match status" value="1"/>
</dbReference>
<gene>
    <name evidence="1" type="ORF">A4X03_0g1256</name>
</gene>
<dbReference type="PANTHER" id="PTHR13774">
    <property type="entry name" value="PHENAZINE BIOSYNTHESIS PROTEIN"/>
    <property type="match status" value="1"/>
</dbReference>
<dbReference type="Pfam" id="PF02567">
    <property type="entry name" value="PhzC-PhzF"/>
    <property type="match status" value="1"/>
</dbReference>
<dbReference type="Gene3D" id="3.10.310.10">
    <property type="entry name" value="Diaminopimelate Epimerase, Chain A, domain 1"/>
    <property type="match status" value="2"/>
</dbReference>
<dbReference type="Proteomes" id="UP000077671">
    <property type="component" value="Unassembled WGS sequence"/>
</dbReference>
<protein>
    <recommendedName>
        <fullName evidence="3">Phenazine biosynthesis protein</fullName>
    </recommendedName>
</protein>